<name>A8PLG1_9COXI</name>
<proteinExistence type="predicted"/>
<dbReference type="PANTHER" id="PTHR34611:SF2">
    <property type="entry name" value="INACTIVE RECOMBINATION-PROMOTING NUCLEASE-LIKE PROTEIN RPNE-RELATED"/>
    <property type="match status" value="1"/>
</dbReference>
<dbReference type="eggNOG" id="COG5464">
    <property type="taxonomic scope" value="Bacteria"/>
</dbReference>
<dbReference type="InterPro" id="IPR051699">
    <property type="entry name" value="Rpn/YhgA-like_nuclease"/>
</dbReference>
<dbReference type="OrthoDB" id="6532193at2"/>
<sequence length="212" mass="24472">MTPFKIARYVHAIMDQHLKQGHAFLPIVVAMLYYRGKVTPYPYTGNIFDCFGKNKTIAEKIYLRPYPIIDITALSDDAIRGHGSIAILDFAQKYAAFNRDIQDGIEHIIGELKKGYLTREQCQTLLYYTFRETDTDNVKMLLEQLQTIRIYEEDIMSVAHKIEQQGLQRGLQQGRYEEDLKIAKRMLAKGTDRGYIKDVTGLSDQDLLNLED</sequence>
<reference evidence="2" key="2">
    <citation type="submission" date="2007-10" db="EMBL/GenBank/DDBJ databases">
        <authorList>
            <person name="Myers G.S."/>
        </authorList>
    </citation>
    <scope>NUCLEOTIDE SEQUENCE [LARGE SCALE GENOMIC DNA]</scope>
</reference>
<dbReference type="AlphaFoldDB" id="A8PLG1"/>
<comment type="caution">
    <text evidence="2">The sequence shown here is derived from an EMBL/GenBank/DDBJ whole genome shotgun (WGS) entry which is preliminary data.</text>
</comment>
<reference evidence="2" key="1">
    <citation type="submission" date="2006-04" db="EMBL/GenBank/DDBJ databases">
        <authorList>
            <person name="Seshadri R."/>
            <person name="Federici B.A."/>
        </authorList>
    </citation>
    <scope>NUCLEOTIDE SEQUENCE [LARGE SCALE GENOMIC DNA]</scope>
</reference>
<evidence type="ECO:0000313" key="3">
    <source>
        <dbReference type="Proteomes" id="UP000054075"/>
    </source>
</evidence>
<keyword evidence="3" id="KW-1185">Reference proteome</keyword>
<dbReference type="InterPro" id="IPR006842">
    <property type="entry name" value="Transposase_31"/>
</dbReference>
<feature type="domain" description="Transposase (putative) YhgA-like" evidence="1">
    <location>
        <begin position="4"/>
        <end position="121"/>
    </location>
</feature>
<organism evidence="2 3">
    <name type="scientific">Rickettsiella grylli</name>
    <dbReference type="NCBI Taxonomy" id="59196"/>
    <lineage>
        <taxon>Bacteria</taxon>
        <taxon>Pseudomonadati</taxon>
        <taxon>Pseudomonadota</taxon>
        <taxon>Gammaproteobacteria</taxon>
        <taxon>Legionellales</taxon>
        <taxon>Coxiellaceae</taxon>
        <taxon>Rickettsiella</taxon>
    </lineage>
</organism>
<gene>
    <name evidence="2" type="ORF">RICGR_0416</name>
</gene>
<dbReference type="GO" id="GO:1990238">
    <property type="term" value="F:double-stranded DNA endonuclease activity"/>
    <property type="evidence" value="ECO:0007669"/>
    <property type="project" value="TreeGrafter"/>
</dbReference>
<dbReference type="PANTHER" id="PTHR34611">
    <property type="match status" value="1"/>
</dbReference>
<evidence type="ECO:0000313" key="2">
    <source>
        <dbReference type="EMBL" id="EDP46227.1"/>
    </source>
</evidence>
<dbReference type="Pfam" id="PF04754">
    <property type="entry name" value="Transposase_31"/>
    <property type="match status" value="1"/>
</dbReference>
<protein>
    <submittedName>
        <fullName evidence="2">Transposase</fullName>
    </submittedName>
</protein>
<evidence type="ECO:0000259" key="1">
    <source>
        <dbReference type="Pfam" id="PF04754"/>
    </source>
</evidence>
<accession>A8PLG1</accession>
<dbReference type="Proteomes" id="UP000054075">
    <property type="component" value="Unassembled WGS sequence"/>
</dbReference>
<dbReference type="GO" id="GO:0006310">
    <property type="term" value="P:DNA recombination"/>
    <property type="evidence" value="ECO:0007669"/>
    <property type="project" value="TreeGrafter"/>
</dbReference>
<dbReference type="EMBL" id="AAQJ02000001">
    <property type="protein sequence ID" value="EDP46227.1"/>
    <property type="molecule type" value="Genomic_DNA"/>
</dbReference>